<accession>A0ABY2S2H7</accession>
<name>A0ABY2S2H7_9PSEU</name>
<protein>
    <recommendedName>
        <fullName evidence="3">Asp23/Gls24 family envelope stress response protein</fullName>
    </recommendedName>
</protein>
<proteinExistence type="predicted"/>
<comment type="caution">
    <text evidence="1">The sequence shown here is derived from an EMBL/GenBank/DDBJ whole genome shotgun (WGS) entry which is preliminary data.</text>
</comment>
<organism evidence="1 2">
    <name type="scientific">Prauserella endophytica</name>
    <dbReference type="NCBI Taxonomy" id="1592324"/>
    <lineage>
        <taxon>Bacteria</taxon>
        <taxon>Bacillati</taxon>
        <taxon>Actinomycetota</taxon>
        <taxon>Actinomycetes</taxon>
        <taxon>Pseudonocardiales</taxon>
        <taxon>Pseudonocardiaceae</taxon>
        <taxon>Prauserella</taxon>
        <taxon>Prauserella coralliicola group</taxon>
    </lineage>
</organism>
<sequence length="105" mass="10665">MTTIAELADRIAHAVSADPAVVRLDAGSLGLVATYVPGGRVAGVRVASPTGPVVLGVVLYLDRPLPEVTARLRELVRSVAGDMAVNVELAGVVSTVDDAGGLPPR</sequence>
<dbReference type="RefSeq" id="WP_137095764.1">
    <property type="nucleotide sequence ID" value="NZ_SWMS01000010.1"/>
</dbReference>
<evidence type="ECO:0000313" key="1">
    <source>
        <dbReference type="EMBL" id="TKG69652.1"/>
    </source>
</evidence>
<reference evidence="1 2" key="1">
    <citation type="journal article" date="2015" name="Antonie Van Leeuwenhoek">
        <title>Prauserella endophytica sp. nov., an endophytic actinobacterium isolated from Tamarix taklamakanensis.</title>
        <authorList>
            <person name="Liu J.M."/>
            <person name="Habden X."/>
            <person name="Guo L."/>
            <person name="Tuo L."/>
            <person name="Jiang Z.K."/>
            <person name="Liu S.W."/>
            <person name="Liu X.F."/>
            <person name="Chen L."/>
            <person name="Li R.F."/>
            <person name="Zhang Y.Q."/>
            <person name="Sun C.H."/>
        </authorList>
    </citation>
    <scope>NUCLEOTIDE SEQUENCE [LARGE SCALE GENOMIC DNA]</scope>
    <source>
        <strain evidence="1 2">CGMCC 4.7182</strain>
    </source>
</reference>
<dbReference type="EMBL" id="SWMS01000010">
    <property type="protein sequence ID" value="TKG69652.1"/>
    <property type="molecule type" value="Genomic_DNA"/>
</dbReference>
<dbReference type="Proteomes" id="UP000309992">
    <property type="component" value="Unassembled WGS sequence"/>
</dbReference>
<keyword evidence="2" id="KW-1185">Reference proteome</keyword>
<gene>
    <name evidence="1" type="ORF">FCN18_19370</name>
</gene>
<evidence type="ECO:0008006" key="3">
    <source>
        <dbReference type="Google" id="ProtNLM"/>
    </source>
</evidence>
<evidence type="ECO:0000313" key="2">
    <source>
        <dbReference type="Proteomes" id="UP000309992"/>
    </source>
</evidence>